<organism evidence="2 3">
    <name type="scientific">Phenylobacterium soli</name>
    <dbReference type="NCBI Taxonomy" id="2170551"/>
    <lineage>
        <taxon>Bacteria</taxon>
        <taxon>Pseudomonadati</taxon>
        <taxon>Pseudomonadota</taxon>
        <taxon>Alphaproteobacteria</taxon>
        <taxon>Caulobacterales</taxon>
        <taxon>Caulobacteraceae</taxon>
        <taxon>Phenylobacterium</taxon>
    </lineage>
</organism>
<comment type="caution">
    <text evidence="2">The sequence shown here is derived from an EMBL/GenBank/DDBJ whole genome shotgun (WGS) entry which is preliminary data.</text>
</comment>
<dbReference type="EMBL" id="QFYQ01000001">
    <property type="protein sequence ID" value="RAK54384.1"/>
    <property type="molecule type" value="Genomic_DNA"/>
</dbReference>
<keyword evidence="1" id="KW-0812">Transmembrane</keyword>
<evidence type="ECO:0000313" key="3">
    <source>
        <dbReference type="Proteomes" id="UP000249254"/>
    </source>
</evidence>
<keyword evidence="1" id="KW-0472">Membrane</keyword>
<name>A0A328ALT3_9CAUL</name>
<gene>
    <name evidence="2" type="ORF">DJ017_07535</name>
</gene>
<protein>
    <recommendedName>
        <fullName evidence="4">DUF2909 domain-containing protein</fullName>
    </recommendedName>
</protein>
<keyword evidence="3" id="KW-1185">Reference proteome</keyword>
<proteinExistence type="predicted"/>
<keyword evidence="1" id="KW-1133">Transmembrane helix</keyword>
<dbReference type="OrthoDB" id="7631220at2"/>
<sequence>MSLSLTLALLAGCVVLGAFCGWRGAAPPNPHKGPRLIPYRFLMALFGAVGLYLTAHVLNLFGVITGR</sequence>
<evidence type="ECO:0000313" key="2">
    <source>
        <dbReference type="EMBL" id="RAK54384.1"/>
    </source>
</evidence>
<dbReference type="RefSeq" id="WP_111528135.1">
    <property type="nucleotide sequence ID" value="NZ_JBHRSG010000004.1"/>
</dbReference>
<accession>A0A328ALT3</accession>
<dbReference type="AlphaFoldDB" id="A0A328ALT3"/>
<feature type="transmembrane region" description="Helical" evidence="1">
    <location>
        <begin position="41"/>
        <end position="64"/>
    </location>
</feature>
<reference evidence="3" key="1">
    <citation type="submission" date="2018-05" db="EMBL/GenBank/DDBJ databases">
        <authorList>
            <person name="Li X."/>
        </authorList>
    </citation>
    <scope>NUCLEOTIDE SEQUENCE [LARGE SCALE GENOMIC DNA]</scope>
    <source>
        <strain evidence="3">LX32</strain>
    </source>
</reference>
<evidence type="ECO:0000256" key="1">
    <source>
        <dbReference type="SAM" id="Phobius"/>
    </source>
</evidence>
<evidence type="ECO:0008006" key="4">
    <source>
        <dbReference type="Google" id="ProtNLM"/>
    </source>
</evidence>
<dbReference type="Proteomes" id="UP000249254">
    <property type="component" value="Unassembled WGS sequence"/>
</dbReference>